<keyword evidence="2" id="KW-0378">Hydrolase</keyword>
<sequence length="325" mass="35177">MVHARPMGYAQRAGGVVIRRRLDVGGVGTPAMITVPTAALEPAEAADLESADLEAARLDSADLSEAVVFVHGNPGSGADWADLVRRVGAFAPAVAMDMPGFGSAAKVADFDYTVSGYAAHLEGVLAALGIAKVHLVLHDFGGPWGLSWAAANSGRLASLTLVNTGVLMGYRWHYLARIWRTPLLGELFMATTTRVAFRALLRHGNPWRLPREFADRMYDDFDPGTKRAVLRLYRATSDPAGASAEWHQALKSCHCPVLVIWGAHDPYLPARLAQRQRATFPQARVEVFPDSGHWPFIDDPRRFGATMLPFLRDVFAGSAAAGPKQ</sequence>
<keyword evidence="3" id="KW-1185">Reference proteome</keyword>
<dbReference type="SUPFAM" id="SSF53474">
    <property type="entry name" value="alpha/beta-Hydrolases"/>
    <property type="match status" value="1"/>
</dbReference>
<comment type="caution">
    <text evidence="2">The sequence shown here is derived from an EMBL/GenBank/DDBJ whole genome shotgun (WGS) entry which is preliminary data.</text>
</comment>
<dbReference type="PANTHER" id="PTHR43798">
    <property type="entry name" value="MONOACYLGLYCEROL LIPASE"/>
    <property type="match status" value="1"/>
</dbReference>
<dbReference type="GO" id="GO:0016787">
    <property type="term" value="F:hydrolase activity"/>
    <property type="evidence" value="ECO:0007669"/>
    <property type="project" value="UniProtKB-KW"/>
</dbReference>
<evidence type="ECO:0000259" key="1">
    <source>
        <dbReference type="Pfam" id="PF00561"/>
    </source>
</evidence>
<dbReference type="InterPro" id="IPR000073">
    <property type="entry name" value="AB_hydrolase_1"/>
</dbReference>
<dbReference type="InterPro" id="IPR050266">
    <property type="entry name" value="AB_hydrolase_sf"/>
</dbReference>
<dbReference type="Pfam" id="PF00561">
    <property type="entry name" value="Abhydrolase_1"/>
    <property type="match status" value="1"/>
</dbReference>
<proteinExistence type="predicted"/>
<dbReference type="Proteomes" id="UP001501509">
    <property type="component" value="Unassembled WGS sequence"/>
</dbReference>
<gene>
    <name evidence="2" type="ORF">GCM10010411_33430</name>
</gene>
<organism evidence="2 3">
    <name type="scientific">Actinomadura fulvescens</name>
    <dbReference type="NCBI Taxonomy" id="46160"/>
    <lineage>
        <taxon>Bacteria</taxon>
        <taxon>Bacillati</taxon>
        <taxon>Actinomycetota</taxon>
        <taxon>Actinomycetes</taxon>
        <taxon>Streptosporangiales</taxon>
        <taxon>Thermomonosporaceae</taxon>
        <taxon>Actinomadura</taxon>
    </lineage>
</organism>
<name>A0ABN3PUU8_9ACTN</name>
<reference evidence="2 3" key="1">
    <citation type="journal article" date="2019" name="Int. J. Syst. Evol. Microbiol.">
        <title>The Global Catalogue of Microorganisms (GCM) 10K type strain sequencing project: providing services to taxonomists for standard genome sequencing and annotation.</title>
        <authorList>
            <consortium name="The Broad Institute Genomics Platform"/>
            <consortium name="The Broad Institute Genome Sequencing Center for Infectious Disease"/>
            <person name="Wu L."/>
            <person name="Ma J."/>
        </authorList>
    </citation>
    <scope>NUCLEOTIDE SEQUENCE [LARGE SCALE GENOMIC DNA]</scope>
    <source>
        <strain evidence="2 3">JCM 6833</strain>
    </source>
</reference>
<dbReference type="EMBL" id="BAAATD010000004">
    <property type="protein sequence ID" value="GAA2597232.1"/>
    <property type="molecule type" value="Genomic_DNA"/>
</dbReference>
<dbReference type="PANTHER" id="PTHR43798:SF33">
    <property type="entry name" value="HYDROLASE, PUTATIVE (AFU_ORTHOLOGUE AFUA_2G14860)-RELATED"/>
    <property type="match status" value="1"/>
</dbReference>
<evidence type="ECO:0000313" key="2">
    <source>
        <dbReference type="EMBL" id="GAA2597232.1"/>
    </source>
</evidence>
<feature type="domain" description="AB hydrolase-1" evidence="1">
    <location>
        <begin position="66"/>
        <end position="300"/>
    </location>
</feature>
<protein>
    <submittedName>
        <fullName evidence="2">Alpha/beta hydrolase</fullName>
    </submittedName>
</protein>
<accession>A0ABN3PUU8</accession>
<evidence type="ECO:0000313" key="3">
    <source>
        <dbReference type="Proteomes" id="UP001501509"/>
    </source>
</evidence>
<dbReference type="Gene3D" id="3.40.50.1820">
    <property type="entry name" value="alpha/beta hydrolase"/>
    <property type="match status" value="1"/>
</dbReference>
<dbReference type="InterPro" id="IPR029058">
    <property type="entry name" value="AB_hydrolase_fold"/>
</dbReference>